<feature type="compositionally biased region" description="Basic and acidic residues" evidence="1">
    <location>
        <begin position="45"/>
        <end position="57"/>
    </location>
</feature>
<name>A0ABP0KBM7_9DINO</name>
<dbReference type="Proteomes" id="UP001642464">
    <property type="component" value="Unassembled WGS sequence"/>
</dbReference>
<evidence type="ECO:0000256" key="1">
    <source>
        <dbReference type="SAM" id="MobiDB-lite"/>
    </source>
</evidence>
<protein>
    <submittedName>
        <fullName evidence="2">Uncharacterized protein</fullName>
    </submittedName>
</protein>
<evidence type="ECO:0000313" key="2">
    <source>
        <dbReference type="EMBL" id="CAK9024098.1"/>
    </source>
</evidence>
<keyword evidence="3" id="KW-1185">Reference proteome</keyword>
<reference evidence="2 3" key="1">
    <citation type="submission" date="2024-02" db="EMBL/GenBank/DDBJ databases">
        <authorList>
            <person name="Chen Y."/>
            <person name="Shah S."/>
            <person name="Dougan E. K."/>
            <person name="Thang M."/>
            <person name="Chan C."/>
        </authorList>
    </citation>
    <scope>NUCLEOTIDE SEQUENCE [LARGE SCALE GENOMIC DNA]</scope>
</reference>
<dbReference type="EMBL" id="CAXAMM010010746">
    <property type="protein sequence ID" value="CAK9024098.1"/>
    <property type="molecule type" value="Genomic_DNA"/>
</dbReference>
<organism evidence="2 3">
    <name type="scientific">Durusdinium trenchii</name>
    <dbReference type="NCBI Taxonomy" id="1381693"/>
    <lineage>
        <taxon>Eukaryota</taxon>
        <taxon>Sar</taxon>
        <taxon>Alveolata</taxon>
        <taxon>Dinophyceae</taxon>
        <taxon>Suessiales</taxon>
        <taxon>Symbiodiniaceae</taxon>
        <taxon>Durusdinium</taxon>
    </lineage>
</organism>
<evidence type="ECO:0000313" key="3">
    <source>
        <dbReference type="Proteomes" id="UP001642464"/>
    </source>
</evidence>
<accession>A0ABP0KBM7</accession>
<sequence>MLRPPSADQEVASPEDLSIGDRVLVRKCTQGEAPLWLPQWGGGDPGERPEERRLGKL</sequence>
<gene>
    <name evidence="2" type="ORF">SCF082_LOCUS16471</name>
</gene>
<comment type="caution">
    <text evidence="2">The sequence shown here is derived from an EMBL/GenBank/DDBJ whole genome shotgun (WGS) entry which is preliminary data.</text>
</comment>
<feature type="region of interest" description="Disordered" evidence="1">
    <location>
        <begin position="34"/>
        <end position="57"/>
    </location>
</feature>
<proteinExistence type="predicted"/>